<protein>
    <submittedName>
        <fullName evidence="2">Uncharacterized protein</fullName>
    </submittedName>
</protein>
<feature type="chain" id="PRO_5003190450" evidence="1">
    <location>
        <begin position="21"/>
        <end position="431"/>
    </location>
</feature>
<evidence type="ECO:0000313" key="2">
    <source>
        <dbReference type="EMBL" id="CBY11278.1"/>
    </source>
</evidence>
<keyword evidence="3" id="KW-1185">Reference proteome</keyword>
<name>E4XMY2_OIKDI</name>
<reference evidence="2 3" key="1">
    <citation type="journal article" date="2010" name="Science">
        <title>Plasticity of animal genome architecture unmasked by rapid evolution of a pelagic tunicate.</title>
        <authorList>
            <person name="Denoeud F."/>
            <person name="Henriet S."/>
            <person name="Mungpakdee S."/>
            <person name="Aury J.M."/>
            <person name="Da Silva C."/>
            <person name="Brinkmann H."/>
            <person name="Mikhaleva J."/>
            <person name="Olsen L.C."/>
            <person name="Jubin C."/>
            <person name="Canestro C."/>
            <person name="Bouquet J.M."/>
            <person name="Danks G."/>
            <person name="Poulain J."/>
            <person name="Campsteijn C."/>
            <person name="Adamski M."/>
            <person name="Cross I."/>
            <person name="Yadetie F."/>
            <person name="Muffato M."/>
            <person name="Louis A."/>
            <person name="Butcher S."/>
            <person name="Tsagkogeorga G."/>
            <person name="Konrad A."/>
            <person name="Singh S."/>
            <person name="Jensen M.F."/>
            <person name="Cong E.H."/>
            <person name="Eikeseth-Otteraa H."/>
            <person name="Noel B."/>
            <person name="Anthouard V."/>
            <person name="Porcel B.M."/>
            <person name="Kachouri-Lafond R."/>
            <person name="Nishino A."/>
            <person name="Ugolini M."/>
            <person name="Chourrout P."/>
            <person name="Nishida H."/>
            <person name="Aasland R."/>
            <person name="Huzurbazar S."/>
            <person name="Westhof E."/>
            <person name="Delsuc F."/>
            <person name="Lehrach H."/>
            <person name="Reinhardt R."/>
            <person name="Weissenbach J."/>
            <person name="Roy S.W."/>
            <person name="Artiguenave F."/>
            <person name="Postlethwait J.H."/>
            <person name="Manak J.R."/>
            <person name="Thompson E.M."/>
            <person name="Jaillon O."/>
            <person name="Du Pasquier L."/>
            <person name="Boudinot P."/>
            <person name="Liberles D.A."/>
            <person name="Volff J.N."/>
            <person name="Philippe H."/>
            <person name="Lenhard B."/>
            <person name="Roest Crollius H."/>
            <person name="Wincker P."/>
            <person name="Chourrout D."/>
        </authorList>
    </citation>
    <scope>NUCLEOTIDE SEQUENCE [LARGE SCALE GENOMIC DNA]</scope>
</reference>
<gene>
    <name evidence="2" type="ORF">GSOID_T00015532001</name>
</gene>
<dbReference type="EMBL" id="FN653080">
    <property type="protein sequence ID" value="CBY11278.1"/>
    <property type="molecule type" value="Genomic_DNA"/>
</dbReference>
<sequence length="431" mass="50283">MGQQIFAIILLFRWFFSTRMVTVFRSVSTSCFQKRGRILPISFMKRFWRVAALNFYYKKYDIWGQILLTHSSKRTNFSLRNSRNLDYRPLLKIGTGERKSDTKKPYSDLLNAIKISFGSRIVASASPNDIKKSLEAAILTEFEDEELPDYRSLFKTDRGSRFNINSHNIGNFIKHYDIVMEVLNNYKEKKAYAKKICRMMEADDADSLLLVTSTTFLFWHSISSPLLAAVGKNNIEFRNVLEAMKDAEEKFDYIGKVLVSDFKLCVVWISPFRYFQFCEININKEYNKESASLKTDQSTPTLFARLLKLSEISKIDDTIKRKIQEKYEKMSTAEKDQIDAEIRASLKDMRRKFSEEYKAYKELKIKDEDRISPNNNAVESSFAILKQNQVGDFSTKDVLIQLKTRVFFSKTGLWLENMNHGRRQGLLDGLE</sequence>
<dbReference type="Proteomes" id="UP000001307">
    <property type="component" value="Unassembled WGS sequence"/>
</dbReference>
<feature type="signal peptide" evidence="1">
    <location>
        <begin position="1"/>
        <end position="20"/>
    </location>
</feature>
<dbReference type="InParanoid" id="E4XMY2"/>
<keyword evidence="1" id="KW-0732">Signal</keyword>
<evidence type="ECO:0000256" key="1">
    <source>
        <dbReference type="SAM" id="SignalP"/>
    </source>
</evidence>
<evidence type="ECO:0000313" key="3">
    <source>
        <dbReference type="Proteomes" id="UP000001307"/>
    </source>
</evidence>
<accession>E4XMY2</accession>
<dbReference type="AlphaFoldDB" id="E4XMY2"/>
<organism evidence="2 3">
    <name type="scientific">Oikopleura dioica</name>
    <name type="common">Tunicate</name>
    <dbReference type="NCBI Taxonomy" id="34765"/>
    <lineage>
        <taxon>Eukaryota</taxon>
        <taxon>Metazoa</taxon>
        <taxon>Chordata</taxon>
        <taxon>Tunicata</taxon>
        <taxon>Appendicularia</taxon>
        <taxon>Copelata</taxon>
        <taxon>Oikopleuridae</taxon>
        <taxon>Oikopleura</taxon>
    </lineage>
</organism>
<proteinExistence type="predicted"/>